<feature type="domain" description="Protein kinase" evidence="4">
    <location>
        <begin position="234"/>
        <end position="498"/>
    </location>
</feature>
<sequence length="499" mass="55710">MADPDLIARLYPVATNSLAKSTFQLNQTRVRPGRSSFDSPSRSEGGGSALGLGDRESTQAPEDVDPDDYLDCLELRFSNGPRTSRGFVFGRDEKCDIVLASQTRNASSHHFAITFENGFEDTDKCRLVLRDLNSTFGTAVQYAGRGGESRRGFRWILSDHAGVDDSDVVVQASLLLQFRIVVHIKEISHSLVRSVEHFLRERPAESLLADLGFRILPRTEAPTGAHTPKSGPILLSMGELGRGAFGVATRWWDVSTGREFARKRPLLQLCEEDRRAWREEAKLLRKLSHEHIVKIFGVVETPHPVFGNAAPDVELHLECILGGTLDQRLPLKYVDCLDVTCQGLSALAYLHGHDPPIVHRDIKPQNILIKDGPRGICIKLADFGLSREDRSLTTICGTRLYFAPEIAEEELWRMNGGISRSYSPAVDIWSLGVVILECVSGLPTFNAYTYQWCRDIIGYTMLATWQPDAHELYDFLLSRMLVLDPEARGSAQQCHDQVI</sequence>
<dbReference type="AlphaFoldDB" id="A0AAN6UQ82"/>
<feature type="non-terminal residue" evidence="5">
    <location>
        <position position="499"/>
    </location>
</feature>
<dbReference type="GO" id="GO:0004672">
    <property type="term" value="F:protein kinase activity"/>
    <property type="evidence" value="ECO:0007669"/>
    <property type="project" value="InterPro"/>
</dbReference>
<dbReference type="CDD" id="cd14014">
    <property type="entry name" value="STKc_PknB_like"/>
    <property type="match status" value="1"/>
</dbReference>
<dbReference type="InterPro" id="IPR000253">
    <property type="entry name" value="FHA_dom"/>
</dbReference>
<dbReference type="SMART" id="SM00240">
    <property type="entry name" value="FHA"/>
    <property type="match status" value="1"/>
</dbReference>
<protein>
    <submittedName>
        <fullName evidence="5">Kinase-like protein</fullName>
    </submittedName>
</protein>
<evidence type="ECO:0000313" key="6">
    <source>
        <dbReference type="Proteomes" id="UP001304895"/>
    </source>
</evidence>
<dbReference type="PANTHER" id="PTHR24347">
    <property type="entry name" value="SERINE/THREONINE-PROTEIN KINASE"/>
    <property type="match status" value="1"/>
</dbReference>
<dbReference type="Pfam" id="PF00498">
    <property type="entry name" value="FHA"/>
    <property type="match status" value="1"/>
</dbReference>
<dbReference type="Gene3D" id="2.60.200.20">
    <property type="match status" value="1"/>
</dbReference>
<dbReference type="PROSITE" id="PS00108">
    <property type="entry name" value="PROTEIN_KINASE_ST"/>
    <property type="match status" value="1"/>
</dbReference>
<dbReference type="CDD" id="cd00060">
    <property type="entry name" value="FHA"/>
    <property type="match status" value="1"/>
</dbReference>
<reference evidence="5" key="2">
    <citation type="submission" date="2023-05" db="EMBL/GenBank/DDBJ databases">
        <authorList>
            <consortium name="Lawrence Berkeley National Laboratory"/>
            <person name="Steindorff A."/>
            <person name="Hensen N."/>
            <person name="Bonometti L."/>
            <person name="Westerberg I."/>
            <person name="Brannstrom I.O."/>
            <person name="Guillou S."/>
            <person name="Cros-Aarteil S."/>
            <person name="Calhoun S."/>
            <person name="Haridas S."/>
            <person name="Kuo A."/>
            <person name="Mondo S."/>
            <person name="Pangilinan J."/>
            <person name="Riley R."/>
            <person name="Labutti K."/>
            <person name="Andreopoulos B."/>
            <person name="Lipzen A."/>
            <person name="Chen C."/>
            <person name="Yanf M."/>
            <person name="Daum C."/>
            <person name="Ng V."/>
            <person name="Clum A."/>
            <person name="Ohm R."/>
            <person name="Martin F."/>
            <person name="Silar P."/>
            <person name="Natvig D."/>
            <person name="Lalanne C."/>
            <person name="Gautier V."/>
            <person name="Ament-Velasquez S.L."/>
            <person name="Kruys A."/>
            <person name="Hutchinson M.I."/>
            <person name="Powell A.J."/>
            <person name="Barry K."/>
            <person name="Miller A.N."/>
            <person name="Grigoriev I.V."/>
            <person name="Debuchy R."/>
            <person name="Gladieux P."/>
            <person name="Thoren M.H."/>
            <person name="Johannesson H."/>
        </authorList>
    </citation>
    <scope>NUCLEOTIDE SEQUENCE</scope>
    <source>
        <strain evidence="5">CBS 123565</strain>
    </source>
</reference>
<organism evidence="5 6">
    <name type="scientific">Trichocladium antarcticum</name>
    <dbReference type="NCBI Taxonomy" id="1450529"/>
    <lineage>
        <taxon>Eukaryota</taxon>
        <taxon>Fungi</taxon>
        <taxon>Dikarya</taxon>
        <taxon>Ascomycota</taxon>
        <taxon>Pezizomycotina</taxon>
        <taxon>Sordariomycetes</taxon>
        <taxon>Sordariomycetidae</taxon>
        <taxon>Sordariales</taxon>
        <taxon>Chaetomiaceae</taxon>
        <taxon>Trichocladium</taxon>
    </lineage>
</organism>
<dbReference type="SUPFAM" id="SSF56112">
    <property type="entry name" value="Protein kinase-like (PK-like)"/>
    <property type="match status" value="1"/>
</dbReference>
<dbReference type="InterPro" id="IPR011009">
    <property type="entry name" value="Kinase-like_dom_sf"/>
</dbReference>
<comment type="similarity">
    <text evidence="1">Belongs to the protein kinase superfamily. CAMK Ser/Thr protein kinase family. CHEK2 subfamily.</text>
</comment>
<dbReference type="PROSITE" id="PS50006">
    <property type="entry name" value="FHA_DOMAIN"/>
    <property type="match status" value="1"/>
</dbReference>
<proteinExistence type="inferred from homology"/>
<keyword evidence="5" id="KW-0418">Kinase</keyword>
<reference evidence="5" key="1">
    <citation type="journal article" date="2023" name="Mol. Phylogenet. Evol.">
        <title>Genome-scale phylogeny and comparative genomics of the fungal order Sordariales.</title>
        <authorList>
            <person name="Hensen N."/>
            <person name="Bonometti L."/>
            <person name="Westerberg I."/>
            <person name="Brannstrom I.O."/>
            <person name="Guillou S."/>
            <person name="Cros-Aarteil S."/>
            <person name="Calhoun S."/>
            <person name="Haridas S."/>
            <person name="Kuo A."/>
            <person name="Mondo S."/>
            <person name="Pangilinan J."/>
            <person name="Riley R."/>
            <person name="LaButti K."/>
            <person name="Andreopoulos B."/>
            <person name="Lipzen A."/>
            <person name="Chen C."/>
            <person name="Yan M."/>
            <person name="Daum C."/>
            <person name="Ng V."/>
            <person name="Clum A."/>
            <person name="Steindorff A."/>
            <person name="Ohm R.A."/>
            <person name="Martin F."/>
            <person name="Silar P."/>
            <person name="Natvig D.O."/>
            <person name="Lalanne C."/>
            <person name="Gautier V."/>
            <person name="Ament-Velasquez S.L."/>
            <person name="Kruys A."/>
            <person name="Hutchinson M.I."/>
            <person name="Powell A.J."/>
            <person name="Barry K."/>
            <person name="Miller A.N."/>
            <person name="Grigoriev I.V."/>
            <person name="Debuchy R."/>
            <person name="Gladieux P."/>
            <person name="Hiltunen Thoren M."/>
            <person name="Johannesson H."/>
        </authorList>
    </citation>
    <scope>NUCLEOTIDE SEQUENCE</scope>
    <source>
        <strain evidence="5">CBS 123565</strain>
    </source>
</reference>
<dbReference type="InterPro" id="IPR008984">
    <property type="entry name" value="SMAD_FHA_dom_sf"/>
</dbReference>
<dbReference type="Proteomes" id="UP001304895">
    <property type="component" value="Unassembled WGS sequence"/>
</dbReference>
<evidence type="ECO:0000256" key="1">
    <source>
        <dbReference type="ARBA" id="ARBA00005575"/>
    </source>
</evidence>
<evidence type="ECO:0000256" key="2">
    <source>
        <dbReference type="SAM" id="MobiDB-lite"/>
    </source>
</evidence>
<dbReference type="EMBL" id="MU853402">
    <property type="protein sequence ID" value="KAK4137208.1"/>
    <property type="molecule type" value="Genomic_DNA"/>
</dbReference>
<name>A0AAN6UQ82_9PEZI</name>
<dbReference type="InterPro" id="IPR008271">
    <property type="entry name" value="Ser/Thr_kinase_AS"/>
</dbReference>
<dbReference type="SUPFAM" id="SSF49879">
    <property type="entry name" value="SMAD/FHA domain"/>
    <property type="match status" value="1"/>
</dbReference>
<dbReference type="PROSITE" id="PS50011">
    <property type="entry name" value="PROTEIN_KINASE_DOM"/>
    <property type="match status" value="1"/>
</dbReference>
<keyword evidence="6" id="KW-1185">Reference proteome</keyword>
<dbReference type="InterPro" id="IPR000719">
    <property type="entry name" value="Prot_kinase_dom"/>
</dbReference>
<evidence type="ECO:0000259" key="3">
    <source>
        <dbReference type="PROSITE" id="PS50006"/>
    </source>
</evidence>
<dbReference type="Gene3D" id="1.10.510.10">
    <property type="entry name" value="Transferase(Phosphotransferase) domain 1"/>
    <property type="match status" value="1"/>
</dbReference>
<evidence type="ECO:0000313" key="5">
    <source>
        <dbReference type="EMBL" id="KAK4137208.1"/>
    </source>
</evidence>
<dbReference type="Pfam" id="PF00069">
    <property type="entry name" value="Pkinase"/>
    <property type="match status" value="1"/>
</dbReference>
<comment type="caution">
    <text evidence="5">The sequence shown here is derived from an EMBL/GenBank/DDBJ whole genome shotgun (WGS) entry which is preliminary data.</text>
</comment>
<feature type="domain" description="FHA" evidence="3">
    <location>
        <begin position="87"/>
        <end position="141"/>
    </location>
</feature>
<keyword evidence="5" id="KW-0808">Transferase</keyword>
<gene>
    <name evidence="5" type="ORF">BT67DRAFT_372207</name>
</gene>
<dbReference type="GO" id="GO:0005524">
    <property type="term" value="F:ATP binding"/>
    <property type="evidence" value="ECO:0007669"/>
    <property type="project" value="InterPro"/>
</dbReference>
<evidence type="ECO:0000259" key="4">
    <source>
        <dbReference type="PROSITE" id="PS50011"/>
    </source>
</evidence>
<feature type="region of interest" description="Disordered" evidence="2">
    <location>
        <begin position="24"/>
        <end position="65"/>
    </location>
</feature>
<dbReference type="SMART" id="SM00220">
    <property type="entry name" value="S_TKc"/>
    <property type="match status" value="1"/>
</dbReference>
<accession>A0AAN6UQ82</accession>